<protein>
    <submittedName>
        <fullName evidence="1">Uncharacterized protein</fullName>
    </submittedName>
</protein>
<proteinExistence type="predicted"/>
<name>W6QPH5_PENRF</name>
<gene>
    <name evidence="1" type="ORF">PROQFM164_S10g000104</name>
</gene>
<sequence length="158" mass="18375">MATIGSLSDIRNEILGNDTAKRIVFKVRTKHLDSQDYRASANGVISAVFPGWEDDPRVLPVAVDVWHSRTYIVVDINHLDYDFNTAHKIKKVFPVYILRHGKKRGWILIRWPREDEPLGDKVMYRYNVHGWDAETPLLEDHHSIIMHANPRNLDEQPL</sequence>
<evidence type="ECO:0000313" key="1">
    <source>
        <dbReference type="EMBL" id="CDM38290.1"/>
    </source>
</evidence>
<reference evidence="1" key="1">
    <citation type="journal article" date="2014" name="Nat. Commun.">
        <title>Multiple recent horizontal transfers of a large genomic region in cheese making fungi.</title>
        <authorList>
            <person name="Cheeseman K."/>
            <person name="Ropars J."/>
            <person name="Renault P."/>
            <person name="Dupont J."/>
            <person name="Gouzy J."/>
            <person name="Branca A."/>
            <person name="Abraham A.L."/>
            <person name="Ceppi M."/>
            <person name="Conseiller E."/>
            <person name="Debuchy R."/>
            <person name="Malagnac F."/>
            <person name="Goarin A."/>
            <person name="Silar P."/>
            <person name="Lacoste S."/>
            <person name="Sallet E."/>
            <person name="Bensimon A."/>
            <person name="Giraud T."/>
            <person name="Brygoo Y."/>
        </authorList>
    </citation>
    <scope>NUCLEOTIDE SEQUENCE [LARGE SCALE GENOMIC DNA]</scope>
    <source>
        <strain evidence="1">FM164</strain>
    </source>
</reference>
<evidence type="ECO:0000313" key="2">
    <source>
        <dbReference type="Proteomes" id="UP000030686"/>
    </source>
</evidence>
<dbReference type="Proteomes" id="UP000030686">
    <property type="component" value="Unassembled WGS sequence"/>
</dbReference>
<dbReference type="STRING" id="1365484.W6QPH5"/>
<dbReference type="OrthoDB" id="4358740at2759"/>
<accession>W6QPH5</accession>
<keyword evidence="2" id="KW-1185">Reference proteome</keyword>
<dbReference type="AlphaFoldDB" id="W6QPH5"/>
<dbReference type="EMBL" id="HG792024">
    <property type="protein sequence ID" value="CDM38290.1"/>
    <property type="molecule type" value="Genomic_DNA"/>
</dbReference>
<organism evidence="1 2">
    <name type="scientific">Penicillium roqueforti (strain FM164)</name>
    <dbReference type="NCBI Taxonomy" id="1365484"/>
    <lineage>
        <taxon>Eukaryota</taxon>
        <taxon>Fungi</taxon>
        <taxon>Dikarya</taxon>
        <taxon>Ascomycota</taxon>
        <taxon>Pezizomycotina</taxon>
        <taxon>Eurotiomycetes</taxon>
        <taxon>Eurotiomycetidae</taxon>
        <taxon>Eurotiales</taxon>
        <taxon>Aspergillaceae</taxon>
        <taxon>Penicillium</taxon>
    </lineage>
</organism>